<dbReference type="InParanoid" id="A0A200R2H9"/>
<comment type="caution">
    <text evidence="1">The sequence shown here is derived from an EMBL/GenBank/DDBJ whole genome shotgun (WGS) entry which is preliminary data.</text>
</comment>
<gene>
    <name evidence="1" type="ORF">BVC80_9049g16</name>
</gene>
<evidence type="ECO:0000313" key="2">
    <source>
        <dbReference type="Proteomes" id="UP000195402"/>
    </source>
</evidence>
<sequence length="97" mass="10692">MGLPSMIQELSSSLHDSYFVRGEIYKQIYDQNQNPSQYGFTAGRTPCCVLGGAYNLTCVPNELPCEGRTTHILTGGRQIAEECIFCCCCRLQVGDSC</sequence>
<reference evidence="1 2" key="1">
    <citation type="journal article" date="2017" name="Mol. Plant">
        <title>The Genome of Medicinal Plant Macleaya cordata Provides New Insights into Benzylisoquinoline Alkaloids Metabolism.</title>
        <authorList>
            <person name="Liu X."/>
            <person name="Liu Y."/>
            <person name="Huang P."/>
            <person name="Ma Y."/>
            <person name="Qing Z."/>
            <person name="Tang Q."/>
            <person name="Cao H."/>
            <person name="Cheng P."/>
            <person name="Zheng Y."/>
            <person name="Yuan Z."/>
            <person name="Zhou Y."/>
            <person name="Liu J."/>
            <person name="Tang Z."/>
            <person name="Zhuo Y."/>
            <person name="Zhang Y."/>
            <person name="Yu L."/>
            <person name="Huang J."/>
            <person name="Yang P."/>
            <person name="Peng Q."/>
            <person name="Zhang J."/>
            <person name="Jiang W."/>
            <person name="Zhang Z."/>
            <person name="Lin K."/>
            <person name="Ro D.K."/>
            <person name="Chen X."/>
            <person name="Xiong X."/>
            <person name="Shang Y."/>
            <person name="Huang S."/>
            <person name="Zeng J."/>
        </authorList>
    </citation>
    <scope>NUCLEOTIDE SEQUENCE [LARGE SCALE GENOMIC DNA]</scope>
    <source>
        <strain evidence="2">cv. BLH2017</strain>
        <tissue evidence="1">Root</tissue>
    </source>
</reference>
<dbReference type="InterPro" id="IPR036514">
    <property type="entry name" value="SGNH_hydro_sf"/>
</dbReference>
<dbReference type="OrthoDB" id="1600564at2759"/>
<dbReference type="AlphaFoldDB" id="A0A200R2H9"/>
<name>A0A200R2H9_MACCD</name>
<organism evidence="1 2">
    <name type="scientific">Macleaya cordata</name>
    <name type="common">Five-seeded plume-poppy</name>
    <name type="synonym">Bocconia cordata</name>
    <dbReference type="NCBI Taxonomy" id="56857"/>
    <lineage>
        <taxon>Eukaryota</taxon>
        <taxon>Viridiplantae</taxon>
        <taxon>Streptophyta</taxon>
        <taxon>Embryophyta</taxon>
        <taxon>Tracheophyta</taxon>
        <taxon>Spermatophyta</taxon>
        <taxon>Magnoliopsida</taxon>
        <taxon>Ranunculales</taxon>
        <taxon>Papaveraceae</taxon>
        <taxon>Papaveroideae</taxon>
        <taxon>Macleaya</taxon>
    </lineage>
</organism>
<keyword evidence="2" id="KW-1185">Reference proteome</keyword>
<dbReference type="Gene3D" id="3.40.50.1110">
    <property type="entry name" value="SGNH hydrolase"/>
    <property type="match status" value="1"/>
</dbReference>
<accession>A0A200R2H9</accession>
<dbReference type="Proteomes" id="UP000195402">
    <property type="component" value="Unassembled WGS sequence"/>
</dbReference>
<protein>
    <submittedName>
        <fullName evidence="1">Uncharacterized protein</fullName>
    </submittedName>
</protein>
<dbReference type="EMBL" id="MVGT01000459">
    <property type="protein sequence ID" value="OVA16890.1"/>
    <property type="molecule type" value="Genomic_DNA"/>
</dbReference>
<evidence type="ECO:0000313" key="1">
    <source>
        <dbReference type="EMBL" id="OVA16890.1"/>
    </source>
</evidence>
<proteinExistence type="predicted"/>